<gene>
    <name evidence="11" type="ORF">DPQ33_08630</name>
</gene>
<dbReference type="Pfam" id="PF01814">
    <property type="entry name" value="Hemerythrin"/>
    <property type="match status" value="1"/>
</dbReference>
<protein>
    <submittedName>
        <fullName evidence="11">Chemotaxis protein</fullName>
    </submittedName>
</protein>
<dbReference type="Gene3D" id="1.20.120.50">
    <property type="entry name" value="Hemerythrin-like"/>
    <property type="match status" value="1"/>
</dbReference>
<dbReference type="InterPro" id="IPR012312">
    <property type="entry name" value="Hemerythrin-like"/>
</dbReference>
<dbReference type="SMART" id="SM00283">
    <property type="entry name" value="MA"/>
    <property type="match status" value="1"/>
</dbReference>
<sequence length="603" mass="64306">MDTCWRCVQPTAINETLFEIAHAPAISSGGIMSLCSRILLAICIAALASASILACSWLGVGIVYQAIPTAIALIAGGYAVYALATLVFGPLAALARFAEQAAAGRKGASPGPFAGELGALHSAVGKLAETLNARIVSAEDERRECRRNTETLQAELDSARKEKDHLTILLQQLAGGAARAEAISEQVAGSVEELSAEVEKVNKGVDIQRDRMAEVATAMEEMNATVSEVAQNAANAARSAAESRVKAQTGADEVRDAVRTITQIRERIMGLKNTMSALDTQADSIGEVLGMITEIADQTNLLALNAAIEAARAGEAGRGFAVVADEVRKLAEKTMRATDDVRKAVHGIQNVARENVTAVESVAEEMDTAASRAEESGQFMQEIVSHVEESSLQVDSIATASEEQSAASEEINRAVAEVNDVAGSTASGMAHSASALAAMTGLIGELDAIIREMAASKTTLGANVSASGRPLITWSSDLSVGIDSIDDQHKVLVDLINELNEAMKQRKADSVILDILDRLKGYVVEHFAHEEKLFAKHGYPEARSHKDVHQKFVDKVLDFEKQLKSGSVTLSMEVMKFLKDWLTGHIMGTDKKYSPFLRQKGVR</sequence>
<dbReference type="CDD" id="cd11386">
    <property type="entry name" value="MCP_signal"/>
    <property type="match status" value="1"/>
</dbReference>
<dbReference type="InterPro" id="IPR035938">
    <property type="entry name" value="Hemerythrin-like_sf"/>
</dbReference>
<dbReference type="Gene3D" id="1.10.287.950">
    <property type="entry name" value="Methyl-accepting chemotaxis protein"/>
    <property type="match status" value="1"/>
</dbReference>
<dbReference type="PANTHER" id="PTHR32089:SF112">
    <property type="entry name" value="LYSOZYME-LIKE PROTEIN-RELATED"/>
    <property type="match status" value="1"/>
</dbReference>
<dbReference type="GO" id="GO:0004888">
    <property type="term" value="F:transmembrane signaling receptor activity"/>
    <property type="evidence" value="ECO:0007669"/>
    <property type="project" value="InterPro"/>
</dbReference>
<evidence type="ECO:0000313" key="11">
    <source>
        <dbReference type="EMBL" id="TVM17693.1"/>
    </source>
</evidence>
<feature type="transmembrane region" description="Helical" evidence="9">
    <location>
        <begin position="38"/>
        <end position="64"/>
    </location>
</feature>
<dbReference type="GO" id="GO:0016020">
    <property type="term" value="C:membrane"/>
    <property type="evidence" value="ECO:0007669"/>
    <property type="project" value="UniProtKB-SubCell"/>
</dbReference>
<comment type="similarity">
    <text evidence="2">Belongs to the hemerythrin family.</text>
</comment>
<accession>A0A7M3MG11</accession>
<dbReference type="SUPFAM" id="SSF47188">
    <property type="entry name" value="Hemerythrin-like"/>
    <property type="match status" value="1"/>
</dbReference>
<dbReference type="InterPro" id="IPR004089">
    <property type="entry name" value="MCPsignal_dom"/>
</dbReference>
<dbReference type="CDD" id="cd12107">
    <property type="entry name" value="Hemerythrin"/>
    <property type="match status" value="1"/>
</dbReference>
<keyword evidence="5 7" id="KW-0807">Transducer</keyword>
<dbReference type="EMBL" id="QMIE01000006">
    <property type="protein sequence ID" value="TVM17693.1"/>
    <property type="molecule type" value="Genomic_DNA"/>
</dbReference>
<dbReference type="OrthoDB" id="9765238at2"/>
<keyword evidence="8" id="KW-0175">Coiled coil</keyword>
<dbReference type="PANTHER" id="PTHR32089">
    <property type="entry name" value="METHYL-ACCEPTING CHEMOTAXIS PROTEIN MCPB"/>
    <property type="match status" value="1"/>
</dbReference>
<dbReference type="GO" id="GO:0007165">
    <property type="term" value="P:signal transduction"/>
    <property type="evidence" value="ECO:0007669"/>
    <property type="project" value="UniProtKB-KW"/>
</dbReference>
<dbReference type="AlphaFoldDB" id="A0A7M3MG11"/>
<comment type="caution">
    <text evidence="11">The sequence shown here is derived from an EMBL/GenBank/DDBJ whole genome shotgun (WGS) entry which is preliminary data.</text>
</comment>
<keyword evidence="9" id="KW-0812">Transmembrane</keyword>
<dbReference type="InterPro" id="IPR012827">
    <property type="entry name" value="Hemerythrin_metal-bd"/>
</dbReference>
<name>A0A7M3MG11_9BACT</name>
<dbReference type="FunFam" id="1.10.287.950:FF:000001">
    <property type="entry name" value="Methyl-accepting chemotaxis sensory transducer"/>
    <property type="match status" value="1"/>
</dbReference>
<dbReference type="InterPro" id="IPR004090">
    <property type="entry name" value="Chemotax_Me-accpt_rcpt"/>
</dbReference>
<keyword evidence="9" id="KW-0472">Membrane</keyword>
<evidence type="ECO:0000256" key="5">
    <source>
        <dbReference type="ARBA" id="ARBA00023224"/>
    </source>
</evidence>
<keyword evidence="9" id="KW-1133">Transmembrane helix</keyword>
<keyword evidence="12" id="KW-1185">Reference proteome</keyword>
<evidence type="ECO:0000256" key="6">
    <source>
        <dbReference type="ARBA" id="ARBA00029447"/>
    </source>
</evidence>
<dbReference type="NCBIfam" id="NF033749">
    <property type="entry name" value="bact_hemeryth"/>
    <property type="match status" value="1"/>
</dbReference>
<dbReference type="GO" id="GO:0046872">
    <property type="term" value="F:metal ion binding"/>
    <property type="evidence" value="ECO:0007669"/>
    <property type="project" value="UniProtKB-KW"/>
</dbReference>
<keyword evidence="4" id="KW-0408">Iron</keyword>
<evidence type="ECO:0000313" key="12">
    <source>
        <dbReference type="Proteomes" id="UP000448292"/>
    </source>
</evidence>
<evidence type="ECO:0000256" key="2">
    <source>
        <dbReference type="ARBA" id="ARBA00010587"/>
    </source>
</evidence>
<feature type="coiled-coil region" evidence="8">
    <location>
        <begin position="128"/>
        <end position="169"/>
    </location>
</feature>
<dbReference type="PROSITE" id="PS50111">
    <property type="entry name" value="CHEMOTAXIS_TRANSDUC_2"/>
    <property type="match status" value="1"/>
</dbReference>
<dbReference type="NCBIfam" id="TIGR02481">
    <property type="entry name" value="hemeryth_dom"/>
    <property type="match status" value="1"/>
</dbReference>
<evidence type="ECO:0000256" key="1">
    <source>
        <dbReference type="ARBA" id="ARBA00004370"/>
    </source>
</evidence>
<comment type="similarity">
    <text evidence="6">Belongs to the methyl-accepting chemotaxis (MCP) protein family.</text>
</comment>
<dbReference type="PRINTS" id="PR00260">
    <property type="entry name" value="CHEMTRNSDUCR"/>
</dbReference>
<evidence type="ECO:0000256" key="4">
    <source>
        <dbReference type="ARBA" id="ARBA00023004"/>
    </source>
</evidence>
<comment type="subcellular location">
    <subcellularLocation>
        <location evidence="1">Membrane</location>
    </subcellularLocation>
</comment>
<organism evidence="11 12">
    <name type="scientific">Oceanidesulfovibrio indonesiensis</name>
    <dbReference type="NCBI Taxonomy" id="54767"/>
    <lineage>
        <taxon>Bacteria</taxon>
        <taxon>Pseudomonadati</taxon>
        <taxon>Thermodesulfobacteriota</taxon>
        <taxon>Desulfovibrionia</taxon>
        <taxon>Desulfovibrionales</taxon>
        <taxon>Desulfovibrionaceae</taxon>
        <taxon>Oceanidesulfovibrio</taxon>
    </lineage>
</organism>
<evidence type="ECO:0000256" key="9">
    <source>
        <dbReference type="SAM" id="Phobius"/>
    </source>
</evidence>
<evidence type="ECO:0000256" key="3">
    <source>
        <dbReference type="ARBA" id="ARBA00022723"/>
    </source>
</evidence>
<evidence type="ECO:0000256" key="8">
    <source>
        <dbReference type="SAM" id="Coils"/>
    </source>
</evidence>
<dbReference type="SUPFAM" id="SSF58104">
    <property type="entry name" value="Methyl-accepting chemotaxis protein (MCP) signaling domain"/>
    <property type="match status" value="1"/>
</dbReference>
<dbReference type="PROSITE" id="PS00550">
    <property type="entry name" value="HEMERYTHRINS"/>
    <property type="match status" value="1"/>
</dbReference>
<feature type="domain" description="Methyl-accepting transducer" evidence="10">
    <location>
        <begin position="183"/>
        <end position="419"/>
    </location>
</feature>
<evidence type="ECO:0000256" key="7">
    <source>
        <dbReference type="PROSITE-ProRule" id="PRU00284"/>
    </source>
</evidence>
<dbReference type="Pfam" id="PF00015">
    <property type="entry name" value="MCPsignal"/>
    <property type="match status" value="1"/>
</dbReference>
<proteinExistence type="inferred from homology"/>
<keyword evidence="3" id="KW-0479">Metal-binding</keyword>
<evidence type="ECO:0000259" key="10">
    <source>
        <dbReference type="PROSITE" id="PS50111"/>
    </source>
</evidence>
<reference evidence="11 12" key="1">
    <citation type="submission" date="2018-06" db="EMBL/GenBank/DDBJ databases">
        <title>Complete genome of Desulfovibrio indonesiensis P37SLT.</title>
        <authorList>
            <person name="Crispim J.S."/>
            <person name="Vidigal P.M.P."/>
            <person name="Silva L.C.F."/>
            <person name="Laguardia C.N."/>
            <person name="Araujo L.C."/>
            <person name="Dias R.S."/>
            <person name="Sousa M.P."/>
            <person name="Paula S.O."/>
            <person name="Silva C."/>
        </authorList>
    </citation>
    <scope>NUCLEOTIDE SEQUENCE [LARGE SCALE GENOMIC DNA]</scope>
    <source>
        <strain evidence="11 12">P37SLT</strain>
    </source>
</reference>
<dbReference type="InterPro" id="IPR016131">
    <property type="entry name" value="Haemerythrin_Fe_BS"/>
</dbReference>
<feature type="transmembrane region" description="Helical" evidence="9">
    <location>
        <begin position="70"/>
        <end position="95"/>
    </location>
</feature>
<dbReference type="Proteomes" id="UP000448292">
    <property type="component" value="Unassembled WGS sequence"/>
</dbReference>
<dbReference type="GO" id="GO:0006935">
    <property type="term" value="P:chemotaxis"/>
    <property type="evidence" value="ECO:0007669"/>
    <property type="project" value="InterPro"/>
</dbReference>